<comment type="caution">
    <text evidence="1">The sequence shown here is derived from an EMBL/GenBank/DDBJ whole genome shotgun (WGS) entry which is preliminary data.</text>
</comment>
<gene>
    <name evidence="1" type="primary">jg26418</name>
    <name evidence="1" type="ORF">PAEG_LOCUS16970</name>
</gene>
<dbReference type="EMBL" id="CAKXAJ010025500">
    <property type="protein sequence ID" value="CAH2240379.1"/>
    <property type="molecule type" value="Genomic_DNA"/>
</dbReference>
<organism evidence="1 2">
    <name type="scientific">Pararge aegeria aegeria</name>
    <dbReference type="NCBI Taxonomy" id="348720"/>
    <lineage>
        <taxon>Eukaryota</taxon>
        <taxon>Metazoa</taxon>
        <taxon>Ecdysozoa</taxon>
        <taxon>Arthropoda</taxon>
        <taxon>Hexapoda</taxon>
        <taxon>Insecta</taxon>
        <taxon>Pterygota</taxon>
        <taxon>Neoptera</taxon>
        <taxon>Endopterygota</taxon>
        <taxon>Lepidoptera</taxon>
        <taxon>Glossata</taxon>
        <taxon>Ditrysia</taxon>
        <taxon>Papilionoidea</taxon>
        <taxon>Nymphalidae</taxon>
        <taxon>Satyrinae</taxon>
        <taxon>Satyrini</taxon>
        <taxon>Parargina</taxon>
        <taxon>Pararge</taxon>
    </lineage>
</organism>
<dbReference type="Proteomes" id="UP000838756">
    <property type="component" value="Unassembled WGS sequence"/>
</dbReference>
<name>A0A8S4RUC8_9NEOP</name>
<dbReference type="OrthoDB" id="6930052at2759"/>
<protein>
    <submittedName>
        <fullName evidence="1">Jg26418 protein</fullName>
    </submittedName>
</protein>
<proteinExistence type="predicted"/>
<accession>A0A8S4RUC8</accession>
<evidence type="ECO:0000313" key="2">
    <source>
        <dbReference type="Proteomes" id="UP000838756"/>
    </source>
</evidence>
<dbReference type="AlphaFoldDB" id="A0A8S4RUC8"/>
<reference evidence="1" key="1">
    <citation type="submission" date="2022-03" db="EMBL/GenBank/DDBJ databases">
        <authorList>
            <person name="Lindestad O."/>
        </authorList>
    </citation>
    <scope>NUCLEOTIDE SEQUENCE</scope>
</reference>
<evidence type="ECO:0000313" key="1">
    <source>
        <dbReference type="EMBL" id="CAH2240379.1"/>
    </source>
</evidence>
<keyword evidence="2" id="KW-1185">Reference proteome</keyword>
<sequence length="141" mass="16522">MINSRFKNCVKSAQTYPGSDVNSDHNPVVATLSCTLKKIKRKRLFSRVDIRRIKTMPTKALVSNEINKWASEAKRRPPQSVQDNWRKPYCTQLDSETDRIYQLMEKRRSYKNTDQVCYNKYNKEEMCDLHNNLGIATSVNM</sequence>